<comment type="caution">
    <text evidence="1">The sequence shown here is derived from an EMBL/GenBank/DDBJ whole genome shotgun (WGS) entry which is preliminary data.</text>
</comment>
<evidence type="ECO:0000313" key="2">
    <source>
        <dbReference type="Proteomes" id="UP001556170"/>
    </source>
</evidence>
<evidence type="ECO:0000313" key="1">
    <source>
        <dbReference type="EMBL" id="MEW9623247.1"/>
    </source>
</evidence>
<gene>
    <name evidence="1" type="ORF">ABQJ56_03295</name>
</gene>
<sequence length="76" mass="8287">MANESATQRSNYVLPLNLVDEADKLAYQANAVLECLVDARAVLASPEVVLDGIGWLLRDYIARLKEICNTSAEAHA</sequence>
<proteinExistence type="predicted"/>
<protein>
    <recommendedName>
        <fullName evidence="3">DUF3077 domain-containing protein</fullName>
    </recommendedName>
</protein>
<organism evidence="1 2">
    <name type="scientific">Rhodanobacter geophilus</name>
    <dbReference type="NCBI Taxonomy" id="3162488"/>
    <lineage>
        <taxon>Bacteria</taxon>
        <taxon>Pseudomonadati</taxon>
        <taxon>Pseudomonadota</taxon>
        <taxon>Gammaproteobacteria</taxon>
        <taxon>Lysobacterales</taxon>
        <taxon>Rhodanobacteraceae</taxon>
        <taxon>Rhodanobacter</taxon>
    </lineage>
</organism>
<evidence type="ECO:0008006" key="3">
    <source>
        <dbReference type="Google" id="ProtNLM"/>
    </source>
</evidence>
<dbReference type="EMBL" id="JBFOHL010000002">
    <property type="protein sequence ID" value="MEW9623247.1"/>
    <property type="molecule type" value="Genomic_DNA"/>
</dbReference>
<accession>A0ABV3QL30</accession>
<name>A0ABV3QL30_9GAMM</name>
<dbReference type="Proteomes" id="UP001556170">
    <property type="component" value="Unassembled WGS sequence"/>
</dbReference>
<reference evidence="1 2" key="1">
    <citation type="submission" date="2024-06" db="EMBL/GenBank/DDBJ databases">
        <authorList>
            <person name="Woo H."/>
        </authorList>
    </citation>
    <scope>NUCLEOTIDE SEQUENCE [LARGE SCALE GENOMIC DNA]</scope>
    <source>
        <strain evidence="1 2">S2-g</strain>
    </source>
</reference>
<keyword evidence="2" id="KW-1185">Reference proteome</keyword>
<dbReference type="RefSeq" id="WP_367843555.1">
    <property type="nucleotide sequence ID" value="NZ_JBFOHL010000002.1"/>
</dbReference>